<dbReference type="AlphaFoldDB" id="A0A4Y2A760"/>
<protein>
    <submittedName>
        <fullName evidence="1">Uncharacterized protein</fullName>
    </submittedName>
</protein>
<proteinExistence type="predicted"/>
<sequence length="369" mass="43525">MDLELSQSLPIRKLYSLKDIALLSFALFICNLNKLRNLCADMNAKLTFQGAPPHLNFKFELSKEYMLKLKSESIIELQNYRLPQEFNEKVTKLICPLYSIVNQFLHNNPALLDTTIDLRKIIVLSNDGSINQAETQRKIMMNPNLSNNIRFASACAVCSVKNIAMLWNNMSESELEFYKTASDKYNVYTPPLVMLWRDFLLNGKVDWPSNDEFFQYAPHFEGAYYIINKLDLKLREEKIAKCFEYALLHHIDLDIWLERMDERQKTELIQSNAIGVLRSYLEWPRAIYLTNVANLLWQFIKPHDFVDFLWLIYDRIITEYGYYDYLNAALEFLDKCPDDYWNHGDVAFELNCLSDNLRRVVEKRNLKKD</sequence>
<reference evidence="1 2" key="1">
    <citation type="journal article" date="2019" name="Sci. Rep.">
        <title>Orb-weaving spider Araneus ventricosus genome elucidates the spidroin gene catalogue.</title>
        <authorList>
            <person name="Kono N."/>
            <person name="Nakamura H."/>
            <person name="Ohtoshi R."/>
            <person name="Moran D.A.P."/>
            <person name="Shinohara A."/>
            <person name="Yoshida Y."/>
            <person name="Fujiwara M."/>
            <person name="Mori M."/>
            <person name="Tomita M."/>
            <person name="Arakawa K."/>
        </authorList>
    </citation>
    <scope>NUCLEOTIDE SEQUENCE [LARGE SCALE GENOMIC DNA]</scope>
</reference>
<comment type="caution">
    <text evidence="1">The sequence shown here is derived from an EMBL/GenBank/DDBJ whole genome shotgun (WGS) entry which is preliminary data.</text>
</comment>
<name>A0A4Y2A760_ARAVE</name>
<organism evidence="1 2">
    <name type="scientific">Araneus ventricosus</name>
    <name type="common">Orbweaver spider</name>
    <name type="synonym">Epeira ventricosa</name>
    <dbReference type="NCBI Taxonomy" id="182803"/>
    <lineage>
        <taxon>Eukaryota</taxon>
        <taxon>Metazoa</taxon>
        <taxon>Ecdysozoa</taxon>
        <taxon>Arthropoda</taxon>
        <taxon>Chelicerata</taxon>
        <taxon>Arachnida</taxon>
        <taxon>Araneae</taxon>
        <taxon>Araneomorphae</taxon>
        <taxon>Entelegynae</taxon>
        <taxon>Araneoidea</taxon>
        <taxon>Araneidae</taxon>
        <taxon>Araneus</taxon>
    </lineage>
</organism>
<evidence type="ECO:0000313" key="2">
    <source>
        <dbReference type="Proteomes" id="UP000499080"/>
    </source>
</evidence>
<evidence type="ECO:0000313" key="1">
    <source>
        <dbReference type="EMBL" id="GBL75259.1"/>
    </source>
</evidence>
<dbReference type="EMBL" id="BGPR01000007">
    <property type="protein sequence ID" value="GBL75259.1"/>
    <property type="molecule type" value="Genomic_DNA"/>
</dbReference>
<keyword evidence="2" id="KW-1185">Reference proteome</keyword>
<dbReference type="Proteomes" id="UP000499080">
    <property type="component" value="Unassembled WGS sequence"/>
</dbReference>
<gene>
    <name evidence="1" type="ORF">AVEN_194488_1</name>
</gene>
<accession>A0A4Y2A760</accession>